<organism evidence="2 3">
    <name type="scientific">Sphagnum jensenii</name>
    <dbReference type="NCBI Taxonomy" id="128206"/>
    <lineage>
        <taxon>Eukaryota</taxon>
        <taxon>Viridiplantae</taxon>
        <taxon>Streptophyta</taxon>
        <taxon>Embryophyta</taxon>
        <taxon>Bryophyta</taxon>
        <taxon>Sphagnophytina</taxon>
        <taxon>Sphagnopsida</taxon>
        <taxon>Sphagnales</taxon>
        <taxon>Sphagnaceae</taxon>
        <taxon>Sphagnum</taxon>
    </lineage>
</organism>
<reference evidence="2" key="1">
    <citation type="submission" date="2024-02" db="EMBL/GenBank/DDBJ databases">
        <authorList>
            <consortium name="ELIXIR-Norway"/>
            <consortium name="Elixir Norway"/>
        </authorList>
    </citation>
    <scope>NUCLEOTIDE SEQUENCE</scope>
</reference>
<evidence type="ECO:0000256" key="1">
    <source>
        <dbReference type="SAM" id="MobiDB-lite"/>
    </source>
</evidence>
<name>A0ABP0VVV8_9BRYO</name>
<dbReference type="EMBL" id="OZ020106">
    <property type="protein sequence ID" value="CAK9258076.1"/>
    <property type="molecule type" value="Genomic_DNA"/>
</dbReference>
<feature type="region of interest" description="Disordered" evidence="1">
    <location>
        <begin position="1"/>
        <end position="49"/>
    </location>
</feature>
<evidence type="ECO:0000313" key="2">
    <source>
        <dbReference type="EMBL" id="CAK9258076.1"/>
    </source>
</evidence>
<protein>
    <submittedName>
        <fullName evidence="2">Uncharacterized protein</fullName>
    </submittedName>
</protein>
<keyword evidence="3" id="KW-1185">Reference proteome</keyword>
<gene>
    <name evidence="2" type="ORF">CSSPJE1EN1_LOCUS3554</name>
</gene>
<evidence type="ECO:0000313" key="3">
    <source>
        <dbReference type="Proteomes" id="UP001497444"/>
    </source>
</evidence>
<feature type="region of interest" description="Disordered" evidence="1">
    <location>
        <begin position="62"/>
        <end position="87"/>
    </location>
</feature>
<sequence length="147" mass="16341">MCATISEEETRAGQILQPLSENPATRNTKRNPTLGQWKQNTLANNKEDRAMGEPEVLLTHSLAKNHNTTQSRDKGLEEGADGCSTPKIKLTFDPSGGCDGLAQRKWANANPFEALNKEDEAFDFFRKAPEALEGGYTFQRFPKKEEA</sequence>
<accession>A0ABP0VVV8</accession>
<proteinExistence type="predicted"/>
<feature type="compositionally biased region" description="Polar residues" evidence="1">
    <location>
        <begin position="17"/>
        <end position="44"/>
    </location>
</feature>
<dbReference type="Proteomes" id="UP001497444">
    <property type="component" value="Chromosome 11"/>
</dbReference>